<dbReference type="InterPro" id="IPR035992">
    <property type="entry name" value="Ricin_B-like_lectins"/>
</dbReference>
<name>A0A369J5I5_HYPMA</name>
<organism evidence="2 3">
    <name type="scientific">Hypsizygus marmoreus</name>
    <name type="common">White beech mushroom</name>
    <name type="synonym">Agaricus marmoreus</name>
    <dbReference type="NCBI Taxonomy" id="39966"/>
    <lineage>
        <taxon>Eukaryota</taxon>
        <taxon>Fungi</taxon>
        <taxon>Dikarya</taxon>
        <taxon>Basidiomycota</taxon>
        <taxon>Agaricomycotina</taxon>
        <taxon>Agaricomycetes</taxon>
        <taxon>Agaricomycetidae</taxon>
        <taxon>Agaricales</taxon>
        <taxon>Tricholomatineae</taxon>
        <taxon>Lyophyllaceae</taxon>
        <taxon>Hypsizygus</taxon>
    </lineage>
</organism>
<dbReference type="SUPFAM" id="SSF50370">
    <property type="entry name" value="Ricin B-like lectins"/>
    <property type="match status" value="1"/>
</dbReference>
<sequence length="518" mass="57560">MEGCFPKAMHDIGFHSGDSATPENLSPVKYFAESIPWILHCALHSLFGITAMTFIPETNYKIVNVQTGTVLTAITSNSVIGSSYGPANVNQQKWLVVPAGQSDIYYLKMAASGSYLAPKSGSDELVIEDGLFGWNIVPELDETTFRIYTTGAPDDMVIQLDLTSSETPIHLAQFQDDALSQVWRFELALPPVLLLSYTDRHYVQIWDPISGRLAHTGEATFMKDRAVTAARFGEQLAFMYRTRSDLDIQDIRTSAIRRIGYFDAPDRSLLEFSPKGTYLLAAGANRFIIFDVQSSQAIRMTNTRIKPRVVGFNGDEKRYAIGFQDGDISVWDLNNEKPSLRLISGPPFPGSHGAVPDMPVMGLAWAPTFTDALLTSRLFDPKIVLWNTVNGTRIREFDAHMGFNQSSFCFFPDDRLLKVAIVGSRADHQSPKMLMILELLTPDSQPIIINDDDGPFSGVDISPDGTLITAFAWNAFDRPNRPTPLILWDAKTLRRINVNPKNLVGTVHSSVMFIQPLS</sequence>
<dbReference type="EMBL" id="LUEZ02000095">
    <property type="protein sequence ID" value="RDB14943.1"/>
    <property type="molecule type" value="Genomic_DNA"/>
</dbReference>
<dbReference type="OrthoDB" id="2131701at2759"/>
<protein>
    <submittedName>
        <fullName evidence="2">Topless-related protein 4</fullName>
    </submittedName>
</protein>
<reference evidence="2" key="1">
    <citation type="submission" date="2018-04" db="EMBL/GenBank/DDBJ databases">
        <title>Whole genome sequencing of Hypsizygus marmoreus.</title>
        <authorList>
            <person name="Choi I.-G."/>
            <person name="Min B."/>
            <person name="Kim J.-G."/>
            <person name="Kim S."/>
            <person name="Oh Y.-L."/>
            <person name="Kong W.-S."/>
            <person name="Park H."/>
            <person name="Jeong J."/>
            <person name="Song E.-S."/>
        </authorList>
    </citation>
    <scope>NUCLEOTIDE SEQUENCE [LARGE SCALE GENOMIC DNA]</scope>
    <source>
        <strain evidence="2">51987-8</strain>
    </source>
</reference>
<dbReference type="CDD" id="cd23422">
    <property type="entry name" value="beta-trefoil_Ricin_MPL_CNL"/>
    <property type="match status" value="1"/>
</dbReference>
<dbReference type="InterPro" id="IPR000772">
    <property type="entry name" value="Ricin_B_lectin"/>
</dbReference>
<dbReference type="Proteomes" id="UP000076154">
    <property type="component" value="Unassembled WGS sequence"/>
</dbReference>
<dbReference type="Gene3D" id="2.130.10.10">
    <property type="entry name" value="YVTN repeat-like/Quinoprotein amine dehydrogenase"/>
    <property type="match status" value="1"/>
</dbReference>
<dbReference type="Pfam" id="PF14200">
    <property type="entry name" value="RicinB_lectin_2"/>
    <property type="match status" value="1"/>
</dbReference>
<evidence type="ECO:0000313" key="3">
    <source>
        <dbReference type="Proteomes" id="UP000076154"/>
    </source>
</evidence>
<evidence type="ECO:0000313" key="2">
    <source>
        <dbReference type="EMBL" id="RDB14943.1"/>
    </source>
</evidence>
<dbReference type="SUPFAM" id="SSF69322">
    <property type="entry name" value="Tricorn protease domain 2"/>
    <property type="match status" value="1"/>
</dbReference>
<dbReference type="AlphaFoldDB" id="A0A369J5I5"/>
<dbReference type="STRING" id="39966.A0A369J5I5"/>
<accession>A0A369J5I5</accession>
<keyword evidence="3" id="KW-1185">Reference proteome</keyword>
<comment type="caution">
    <text evidence="2">The sequence shown here is derived from an EMBL/GenBank/DDBJ whole genome shotgun (WGS) entry which is preliminary data.</text>
</comment>
<dbReference type="InParanoid" id="A0A369J5I5"/>
<dbReference type="InterPro" id="IPR015943">
    <property type="entry name" value="WD40/YVTN_repeat-like_dom_sf"/>
</dbReference>
<evidence type="ECO:0000259" key="1">
    <source>
        <dbReference type="Pfam" id="PF14200"/>
    </source>
</evidence>
<feature type="domain" description="Ricin B lectin" evidence="1">
    <location>
        <begin position="58"/>
        <end position="122"/>
    </location>
</feature>
<proteinExistence type="predicted"/>
<gene>
    <name evidence="2" type="primary">TPR4</name>
    <name evidence="2" type="ORF">Hypma_016174</name>
</gene>
<dbReference type="Gene3D" id="2.80.10.50">
    <property type="match status" value="1"/>
</dbReference>